<reference evidence="9 10" key="1">
    <citation type="journal article" date="2012" name="BMC Genomics">
        <title>Comparative genomic analysis and phylogenetic position of Theileria equi.</title>
        <authorList>
            <person name="Kappmeyer L.S."/>
            <person name="Thiagarajan M."/>
            <person name="Herndon D.R."/>
            <person name="Ramsay J.D."/>
            <person name="Caler E."/>
            <person name="Djikeng A."/>
            <person name="Gillespie J.J."/>
            <person name="Lau A.O."/>
            <person name="Roalson E.H."/>
            <person name="Silva J.C."/>
            <person name="Silva M.G."/>
            <person name="Suarez C.E."/>
            <person name="Ueti M.W."/>
            <person name="Nene V.M."/>
            <person name="Mealey R.H."/>
            <person name="Knowles D.P."/>
            <person name="Brayton K.A."/>
        </authorList>
    </citation>
    <scope>NUCLEOTIDE SEQUENCE [LARGE SCALE GENOMIC DNA]</scope>
    <source>
        <strain evidence="9 10">WA</strain>
    </source>
</reference>
<evidence type="ECO:0000256" key="4">
    <source>
        <dbReference type="ARBA" id="ARBA00023186"/>
    </source>
</evidence>
<feature type="binding site" evidence="5">
    <location>
        <position position="151"/>
    </location>
    <ligand>
        <name>ATP</name>
        <dbReference type="ChEBI" id="CHEBI:30616"/>
    </ligand>
</feature>
<keyword evidence="8" id="KW-0732">Signal</keyword>
<evidence type="ECO:0000256" key="2">
    <source>
        <dbReference type="ARBA" id="ARBA00022741"/>
    </source>
</evidence>
<dbReference type="SUPFAM" id="SSF110942">
    <property type="entry name" value="HSP90 C-terminal domain"/>
    <property type="match status" value="1"/>
</dbReference>
<dbReference type="SUPFAM" id="SSF54211">
    <property type="entry name" value="Ribosomal protein S5 domain 2-like"/>
    <property type="match status" value="1"/>
</dbReference>
<feature type="region of interest" description="Disordered" evidence="7">
    <location>
        <begin position="787"/>
        <end position="847"/>
    </location>
</feature>
<dbReference type="NCBIfam" id="NF003555">
    <property type="entry name" value="PRK05218.1"/>
    <property type="match status" value="1"/>
</dbReference>
<feature type="binding site" evidence="5">
    <location>
        <position position="156"/>
    </location>
    <ligand>
        <name>ATP</name>
        <dbReference type="ChEBI" id="CHEBI:30616"/>
    </ligand>
</feature>
<feature type="binding site" evidence="5">
    <location>
        <position position="406"/>
    </location>
    <ligand>
        <name>ATP</name>
        <dbReference type="ChEBI" id="CHEBI:30616"/>
    </ligand>
</feature>
<dbReference type="FunFam" id="3.30.565.10:FF:000005">
    <property type="entry name" value="Heat shock protein 90"/>
    <property type="match status" value="1"/>
</dbReference>
<feature type="compositionally biased region" description="Basic and acidic residues" evidence="7">
    <location>
        <begin position="787"/>
        <end position="796"/>
    </location>
</feature>
<dbReference type="OrthoDB" id="28737at2759"/>
<keyword evidence="9" id="KW-0346">Stress response</keyword>
<dbReference type="Pfam" id="PF00183">
    <property type="entry name" value="HSP90"/>
    <property type="match status" value="1"/>
</dbReference>
<dbReference type="PRINTS" id="PR00775">
    <property type="entry name" value="HEATSHOCK90"/>
</dbReference>
<dbReference type="Proteomes" id="UP000031512">
    <property type="component" value="Unassembled WGS sequence"/>
</dbReference>
<dbReference type="Pfam" id="PF13589">
    <property type="entry name" value="HATPase_c_3"/>
    <property type="match status" value="1"/>
</dbReference>
<feature type="compositionally biased region" description="Basic and acidic residues" evidence="7">
    <location>
        <begin position="824"/>
        <end position="837"/>
    </location>
</feature>
<dbReference type="InterPro" id="IPR020568">
    <property type="entry name" value="Ribosomal_Su5_D2-typ_SF"/>
</dbReference>
<keyword evidence="4" id="KW-0143">Chaperone</keyword>
<dbReference type="Gene3D" id="3.30.230.80">
    <property type="match status" value="1"/>
</dbReference>
<dbReference type="Gene3D" id="3.30.565.10">
    <property type="entry name" value="Histidine kinase-like ATPase, C-terminal domain"/>
    <property type="match status" value="1"/>
</dbReference>
<dbReference type="RefSeq" id="XP_004833528.1">
    <property type="nucleotide sequence ID" value="XM_004833471.1"/>
</dbReference>
<evidence type="ECO:0000256" key="3">
    <source>
        <dbReference type="ARBA" id="ARBA00022840"/>
    </source>
</evidence>
<feature type="binding site" evidence="5">
    <location>
        <position position="110"/>
    </location>
    <ligand>
        <name>ATP</name>
        <dbReference type="ChEBI" id="CHEBI:30616"/>
    </ligand>
</feature>
<keyword evidence="2 5" id="KW-0547">Nucleotide-binding</keyword>
<dbReference type="EMBL" id="ACOU01000002">
    <property type="protein sequence ID" value="EKX74076.1"/>
    <property type="molecule type" value="Genomic_DNA"/>
</dbReference>
<feature type="binding site" evidence="5">
    <location>
        <begin position="192"/>
        <end position="197"/>
    </location>
    <ligand>
        <name>ATP</name>
        <dbReference type="ChEBI" id="CHEBI:30616"/>
    </ligand>
</feature>
<dbReference type="GeneID" id="15807524"/>
<keyword evidence="3 5" id="KW-0067">ATP-binding</keyword>
<dbReference type="GO" id="GO:0005524">
    <property type="term" value="F:ATP binding"/>
    <property type="evidence" value="ECO:0007669"/>
    <property type="project" value="UniProtKB-KW"/>
</dbReference>
<name>L1LFE2_THEEQ</name>
<comment type="caution">
    <text evidence="9">The sequence shown here is derived from an EMBL/GenBank/DDBJ whole genome shotgun (WGS) entry which is preliminary data.</text>
</comment>
<feature type="chain" id="PRO_5003952605" evidence="8">
    <location>
        <begin position="29"/>
        <end position="847"/>
    </location>
</feature>
<evidence type="ECO:0000313" key="10">
    <source>
        <dbReference type="Proteomes" id="UP000031512"/>
    </source>
</evidence>
<dbReference type="eggNOG" id="KOG0020">
    <property type="taxonomic scope" value="Eukaryota"/>
</dbReference>
<proteinExistence type="inferred from homology"/>
<dbReference type="Gene3D" id="1.20.120.790">
    <property type="entry name" value="Heat shock protein 90, C-terminal domain"/>
    <property type="match status" value="1"/>
</dbReference>
<dbReference type="VEuPathDB" id="PiroplasmaDB:BEWA_041140"/>
<dbReference type="AlphaFoldDB" id="L1LFE2"/>
<dbReference type="Gene3D" id="3.40.50.11260">
    <property type="match status" value="1"/>
</dbReference>
<dbReference type="PANTHER" id="PTHR11528">
    <property type="entry name" value="HEAT SHOCK PROTEIN 90 FAMILY MEMBER"/>
    <property type="match status" value="1"/>
</dbReference>
<organism evidence="9 10">
    <name type="scientific">Theileria equi strain WA</name>
    <dbReference type="NCBI Taxonomy" id="1537102"/>
    <lineage>
        <taxon>Eukaryota</taxon>
        <taxon>Sar</taxon>
        <taxon>Alveolata</taxon>
        <taxon>Apicomplexa</taxon>
        <taxon>Aconoidasida</taxon>
        <taxon>Piroplasmida</taxon>
        <taxon>Theileriidae</taxon>
        <taxon>Theileria</taxon>
    </lineage>
</organism>
<dbReference type="GO" id="GO:0140662">
    <property type="term" value="F:ATP-dependent protein folding chaperone"/>
    <property type="evidence" value="ECO:0007669"/>
    <property type="project" value="InterPro"/>
</dbReference>
<evidence type="ECO:0000256" key="7">
    <source>
        <dbReference type="SAM" id="MobiDB-lite"/>
    </source>
</evidence>
<keyword evidence="10" id="KW-1185">Reference proteome</keyword>
<evidence type="ECO:0000256" key="5">
    <source>
        <dbReference type="PIRSR" id="PIRSR002583-1"/>
    </source>
</evidence>
<evidence type="ECO:0000256" key="1">
    <source>
        <dbReference type="ARBA" id="ARBA00008239"/>
    </source>
</evidence>
<feature type="binding site" evidence="5">
    <location>
        <position position="164"/>
    </location>
    <ligand>
        <name>ATP</name>
        <dbReference type="ChEBI" id="CHEBI:30616"/>
    </ligand>
</feature>
<accession>L1LFE2</accession>
<feature type="binding site" evidence="5">
    <location>
        <begin position="171"/>
        <end position="172"/>
    </location>
    <ligand>
        <name>ATP</name>
        <dbReference type="ChEBI" id="CHEBI:30616"/>
    </ligand>
</feature>
<dbReference type="InterPro" id="IPR036890">
    <property type="entry name" value="HATPase_C_sf"/>
</dbReference>
<dbReference type="InterPro" id="IPR037196">
    <property type="entry name" value="HSP90_C"/>
</dbReference>
<feature type="binding site" evidence="5">
    <location>
        <position position="245"/>
    </location>
    <ligand>
        <name>ATP</name>
        <dbReference type="ChEBI" id="CHEBI:30616"/>
    </ligand>
</feature>
<evidence type="ECO:0000256" key="6">
    <source>
        <dbReference type="SAM" id="Coils"/>
    </source>
</evidence>
<sequence length="847" mass="97075">MKVTKLALLHIFFVFVLYSPSFVRYTLCEEDVDVEVTETPEEKEEEVKLSEEELLNQAEDPVLLSEDDISKLSKTGEHHEYQAEITRLLDIIVNSLYSSKEIFLRELISNSADALEKYKIFALQNDYEDKGEELNIKIRAIPNKRILTIMDNGIGMTKHDLINNLGTIAKSGTANFLDALNKGEGDASLIGQFGVGFYSAFLVADTVIVQSKHSTDKQYVWKSSADANYELYEDPKGDTLGAHGTLITLKLREDATNYLKPDVLQDLVKKYSQFVKHPIKLYKLSKDGDSVDWAVVNDVPPIWTRDKTTITPEEYISFYKAISGHTEDPLTHIHFSAEGDVDFKALLYIPARPANIYFDSNSKEHNVKIYSRRVLVSEELPDFIPRYLFSIYGVVDSDSFPLNVSREHLQQSKLIKVIGKKIVRTVLDTLLDLMKKSDKSKKALKEELEAETDEEKKKEIEKKIAQPTEFDKFYSSFKGALKVGCYDDDANRKKIAKLLKYKTSKHKDTEITLEQYIAEMPENQKDIYYASGDSYKEIKNIPHLQGFVKRDLDVLFLMDTMDESCLTQLMDYEGKRFKSIQKGEISFDLTEEEKEEEKKKIKKYKPLTKVAKKMLPELLDVKVSRRLTDDPCTVVASEWGMTAHMEKLVKSYVVHKQEDSFDVASKFNSRILEINPDHPIMIELLKRAIKDPESSDLKRSILLLYNAAKLASGFIVENPKNVVQSAYKYLNHNLGVDASSKLEDVQVEESETEEEKPEDPGTLDIERLIESNNVEIDDEVKESLKTHLYESKHQTEGEPLNLDQFESLSDEEEEDDEDEDDDDHEPKTHEYDPKDSPVTEDIITDEL</sequence>
<dbReference type="HAMAP" id="MF_00505">
    <property type="entry name" value="HSP90"/>
    <property type="match status" value="1"/>
</dbReference>
<dbReference type="PIRSF" id="PIRSF002583">
    <property type="entry name" value="Hsp90"/>
    <property type="match status" value="1"/>
</dbReference>
<dbReference type="GO" id="GO:0016887">
    <property type="term" value="F:ATP hydrolysis activity"/>
    <property type="evidence" value="ECO:0007669"/>
    <property type="project" value="InterPro"/>
</dbReference>
<dbReference type="STRING" id="1537102.L1LFE2"/>
<comment type="similarity">
    <text evidence="1">Belongs to the heat shock protein 90 family.</text>
</comment>
<protein>
    <submittedName>
        <fullName evidence="9">Heat shock family protein</fullName>
    </submittedName>
</protein>
<feature type="signal peptide" evidence="8">
    <location>
        <begin position="1"/>
        <end position="28"/>
    </location>
</feature>
<evidence type="ECO:0000313" key="9">
    <source>
        <dbReference type="EMBL" id="EKX74076.1"/>
    </source>
</evidence>
<dbReference type="InterPro" id="IPR001404">
    <property type="entry name" value="Hsp90_fam"/>
</dbReference>
<feature type="coiled-coil region" evidence="6">
    <location>
        <begin position="427"/>
        <end position="463"/>
    </location>
</feature>
<dbReference type="CDD" id="cd16927">
    <property type="entry name" value="HATPase_Hsp90-like"/>
    <property type="match status" value="1"/>
</dbReference>
<dbReference type="KEGG" id="beq:BEWA_041140"/>
<dbReference type="GO" id="GO:0051082">
    <property type="term" value="F:unfolded protein binding"/>
    <property type="evidence" value="ECO:0007669"/>
    <property type="project" value="InterPro"/>
</dbReference>
<gene>
    <name evidence="9" type="ORF">BEWA_041140</name>
</gene>
<keyword evidence="6" id="KW-0175">Coiled coil</keyword>
<feature type="binding site" evidence="5">
    <location>
        <position position="170"/>
    </location>
    <ligand>
        <name>ATP</name>
        <dbReference type="ChEBI" id="CHEBI:30616"/>
    </ligand>
</feature>
<feature type="compositionally biased region" description="Acidic residues" evidence="7">
    <location>
        <begin position="808"/>
        <end position="823"/>
    </location>
</feature>
<feature type="binding site" evidence="5">
    <location>
        <position position="106"/>
    </location>
    <ligand>
        <name>ATP</name>
        <dbReference type="ChEBI" id="CHEBI:30616"/>
    </ligand>
</feature>
<dbReference type="InterPro" id="IPR020575">
    <property type="entry name" value="Hsp90_N"/>
</dbReference>
<evidence type="ECO:0000256" key="8">
    <source>
        <dbReference type="SAM" id="SignalP"/>
    </source>
</evidence>
<dbReference type="SUPFAM" id="SSF55874">
    <property type="entry name" value="ATPase domain of HSP90 chaperone/DNA topoisomerase II/histidine kinase"/>
    <property type="match status" value="1"/>
</dbReference>